<dbReference type="PANTHER" id="PTHR37919">
    <property type="entry name" value="PROTEIN CBG05606"/>
    <property type="match status" value="1"/>
</dbReference>
<dbReference type="EnsemblMetazoa" id="CJA06591.1">
    <property type="protein sequence ID" value="CJA06591.1"/>
    <property type="gene ID" value="WBGene00125795"/>
</dbReference>
<proteinExistence type="predicted"/>
<reference evidence="2" key="2">
    <citation type="submission" date="2022-06" db="UniProtKB">
        <authorList>
            <consortium name="EnsemblMetazoa"/>
        </authorList>
    </citation>
    <scope>IDENTIFICATION</scope>
    <source>
        <strain evidence="2">DF5081</strain>
    </source>
</reference>
<organism evidence="2 3">
    <name type="scientific">Caenorhabditis japonica</name>
    <dbReference type="NCBI Taxonomy" id="281687"/>
    <lineage>
        <taxon>Eukaryota</taxon>
        <taxon>Metazoa</taxon>
        <taxon>Ecdysozoa</taxon>
        <taxon>Nematoda</taxon>
        <taxon>Chromadorea</taxon>
        <taxon>Rhabditida</taxon>
        <taxon>Rhabditina</taxon>
        <taxon>Rhabditomorpha</taxon>
        <taxon>Rhabditoidea</taxon>
        <taxon>Rhabditidae</taxon>
        <taxon>Peloderinae</taxon>
        <taxon>Caenorhabditis</taxon>
    </lineage>
</organism>
<protein>
    <submittedName>
        <fullName evidence="2">Uncharacterized protein</fullName>
    </submittedName>
</protein>
<feature type="transmembrane region" description="Helical" evidence="1">
    <location>
        <begin position="69"/>
        <end position="90"/>
    </location>
</feature>
<dbReference type="Proteomes" id="UP000005237">
    <property type="component" value="Unassembled WGS sequence"/>
</dbReference>
<keyword evidence="1" id="KW-0812">Transmembrane</keyword>
<accession>A0A8R1HMX9</accession>
<evidence type="ECO:0000256" key="1">
    <source>
        <dbReference type="SAM" id="Phobius"/>
    </source>
</evidence>
<sequence length="167" mass="19149">MNRPYTNDPASIKATILFGGWSFYSTVDRHYLEKNDLVTTTTGRVMLFECVLNFLAVGLSFARSRHAVLLAFTTTVMVLWKTIMFFSFYVGVPEGNWLPTNSNMGVYQTFMTFWVPNGFWVIVPSMVLIALWNKLALPPKIAENYWAAANKWRGDLEFEDVPGRSRE</sequence>
<keyword evidence="1" id="KW-1133">Transmembrane helix</keyword>
<dbReference type="PANTHER" id="PTHR37919:SF1">
    <property type="entry name" value="EXPERA DOMAIN-CONTAINING PROTEIN"/>
    <property type="match status" value="1"/>
</dbReference>
<feature type="transmembrane region" description="Helical" evidence="1">
    <location>
        <begin position="110"/>
        <end position="132"/>
    </location>
</feature>
<feature type="transmembrane region" description="Helical" evidence="1">
    <location>
        <begin position="45"/>
        <end position="62"/>
    </location>
</feature>
<evidence type="ECO:0000313" key="2">
    <source>
        <dbReference type="EnsemblMetazoa" id="CJA06591.1"/>
    </source>
</evidence>
<evidence type="ECO:0000313" key="3">
    <source>
        <dbReference type="Proteomes" id="UP000005237"/>
    </source>
</evidence>
<keyword evidence="1" id="KW-0472">Membrane</keyword>
<reference evidence="3" key="1">
    <citation type="submission" date="2010-08" db="EMBL/GenBank/DDBJ databases">
        <authorList>
            <consortium name="Caenorhabditis japonica Sequencing Consortium"/>
            <person name="Wilson R.K."/>
        </authorList>
    </citation>
    <scope>NUCLEOTIDE SEQUENCE [LARGE SCALE GENOMIC DNA]</scope>
    <source>
        <strain evidence="3">DF5081</strain>
    </source>
</reference>
<dbReference type="AlphaFoldDB" id="A0A8R1HMX9"/>
<name>A0A8R1HMX9_CAEJA</name>
<keyword evidence="3" id="KW-1185">Reference proteome</keyword>